<dbReference type="AlphaFoldDB" id="A0A098E9F7"/>
<reference evidence="4" key="1">
    <citation type="submission" date="2014-09" db="EMBL/GenBank/DDBJ databases">
        <authorList>
            <person name="Probst J Alexander"/>
        </authorList>
    </citation>
    <scope>NUCLEOTIDE SEQUENCE</scope>
</reference>
<gene>
    <name evidence="4" type="ORF">MSIBF_A1540013</name>
</gene>
<proteinExistence type="inferred from homology"/>
<accession>A0A098E9F7</accession>
<sequence length="174" mass="19874">MCQKVKTDIKTDIEILIKSRRSIRKFKNFDIGEEKVLKILELGRWAPSGLNNQPWRFCVLRAKEKDKISKFTSCGNIITESNVCICVFIDSDVCYDGTKDLLAIGACIQNMLLMAESLNLGTCWLGEILKNKEKVNEVLNIDKRYELVAVIAVGYKDESPVSEREELDKLILQR</sequence>
<dbReference type="Gene3D" id="3.40.109.10">
    <property type="entry name" value="NADH Oxidase"/>
    <property type="match status" value="1"/>
</dbReference>
<name>A0A098E9F7_9ZZZZ</name>
<dbReference type="InterPro" id="IPR029479">
    <property type="entry name" value="Nitroreductase"/>
</dbReference>
<feature type="domain" description="Nitroreductase" evidence="3">
    <location>
        <begin position="17"/>
        <end position="74"/>
    </location>
</feature>
<evidence type="ECO:0000259" key="3">
    <source>
        <dbReference type="Pfam" id="PF00881"/>
    </source>
</evidence>
<keyword evidence="2" id="KW-0560">Oxidoreductase</keyword>
<evidence type="ECO:0000313" key="4">
    <source>
        <dbReference type="EMBL" id="CEG11615.1"/>
    </source>
</evidence>
<dbReference type="SUPFAM" id="SSF55469">
    <property type="entry name" value="FMN-dependent nitroreductase-like"/>
    <property type="match status" value="1"/>
</dbReference>
<dbReference type="Pfam" id="PF00881">
    <property type="entry name" value="Nitroreductase"/>
    <property type="match status" value="2"/>
</dbReference>
<dbReference type="CDD" id="cd02062">
    <property type="entry name" value="Nitro_FMN_reductase"/>
    <property type="match status" value="1"/>
</dbReference>
<dbReference type="GO" id="GO:0016491">
    <property type="term" value="F:oxidoreductase activity"/>
    <property type="evidence" value="ECO:0007669"/>
    <property type="project" value="UniProtKB-KW"/>
</dbReference>
<dbReference type="EMBL" id="CCXY01000062">
    <property type="protein sequence ID" value="CEG11615.1"/>
    <property type="molecule type" value="Genomic_DNA"/>
</dbReference>
<evidence type="ECO:0000256" key="1">
    <source>
        <dbReference type="ARBA" id="ARBA00007118"/>
    </source>
</evidence>
<feature type="domain" description="Nitroreductase" evidence="3">
    <location>
        <begin position="100"/>
        <end position="155"/>
    </location>
</feature>
<protein>
    <submittedName>
        <fullName evidence="4">Nitroreductase</fullName>
    </submittedName>
</protein>
<dbReference type="PANTHER" id="PTHR43673:SF10">
    <property type="entry name" value="NADH DEHYDROGENASE_NAD(P)H NITROREDUCTASE XCC3605-RELATED"/>
    <property type="match status" value="1"/>
</dbReference>
<organism evidence="4">
    <name type="scientific">groundwater metagenome</name>
    <dbReference type="NCBI Taxonomy" id="717931"/>
    <lineage>
        <taxon>unclassified sequences</taxon>
        <taxon>metagenomes</taxon>
        <taxon>ecological metagenomes</taxon>
    </lineage>
</organism>
<evidence type="ECO:0000256" key="2">
    <source>
        <dbReference type="ARBA" id="ARBA00023002"/>
    </source>
</evidence>
<dbReference type="InterPro" id="IPR000415">
    <property type="entry name" value="Nitroreductase-like"/>
</dbReference>
<comment type="similarity">
    <text evidence="1">Belongs to the nitroreductase family.</text>
</comment>
<dbReference type="PANTHER" id="PTHR43673">
    <property type="entry name" value="NAD(P)H NITROREDUCTASE YDGI-RELATED"/>
    <property type="match status" value="1"/>
</dbReference>